<proteinExistence type="predicted"/>
<name>A0A5B6WMR6_9ROSI</name>
<comment type="caution">
    <text evidence="1">The sequence shown here is derived from an EMBL/GenBank/DDBJ whole genome shotgun (WGS) entry which is preliminary data.</text>
</comment>
<protein>
    <submittedName>
        <fullName evidence="1">Uncharacterized protein</fullName>
    </submittedName>
</protein>
<organism evidence="1 2">
    <name type="scientific">Gossypium australe</name>
    <dbReference type="NCBI Taxonomy" id="47621"/>
    <lineage>
        <taxon>Eukaryota</taxon>
        <taxon>Viridiplantae</taxon>
        <taxon>Streptophyta</taxon>
        <taxon>Embryophyta</taxon>
        <taxon>Tracheophyta</taxon>
        <taxon>Spermatophyta</taxon>
        <taxon>Magnoliopsida</taxon>
        <taxon>eudicotyledons</taxon>
        <taxon>Gunneridae</taxon>
        <taxon>Pentapetalae</taxon>
        <taxon>rosids</taxon>
        <taxon>malvids</taxon>
        <taxon>Malvales</taxon>
        <taxon>Malvaceae</taxon>
        <taxon>Malvoideae</taxon>
        <taxon>Gossypium</taxon>
    </lineage>
</organism>
<dbReference type="PANTHER" id="PTHR11439">
    <property type="entry name" value="GAG-POL-RELATED RETROTRANSPOSON"/>
    <property type="match status" value="1"/>
</dbReference>
<accession>A0A5B6WMR6</accession>
<dbReference type="EMBL" id="SMMG02000002">
    <property type="protein sequence ID" value="KAA3482574.1"/>
    <property type="molecule type" value="Genomic_DNA"/>
</dbReference>
<sequence length="93" mass="10654">MHYCDISHFKAAKRLLRYIKRTTNFGVWVAKENPLKLIGYTDSDWAGSVDEMRSTSKYFFSVGFGGEATQILRQPVHHSNCEESNFSGKDKAF</sequence>
<keyword evidence="2" id="KW-1185">Reference proteome</keyword>
<dbReference type="OrthoDB" id="413760at2759"/>
<evidence type="ECO:0000313" key="1">
    <source>
        <dbReference type="EMBL" id="KAA3482574.1"/>
    </source>
</evidence>
<dbReference type="Proteomes" id="UP000325315">
    <property type="component" value="Unassembled WGS sequence"/>
</dbReference>
<reference evidence="2" key="1">
    <citation type="journal article" date="2019" name="Plant Biotechnol. J.">
        <title>Genome sequencing of the Australian wild diploid species Gossypium australe highlights disease resistance and delayed gland morphogenesis.</title>
        <authorList>
            <person name="Cai Y."/>
            <person name="Cai X."/>
            <person name="Wang Q."/>
            <person name="Wang P."/>
            <person name="Zhang Y."/>
            <person name="Cai C."/>
            <person name="Xu Y."/>
            <person name="Wang K."/>
            <person name="Zhou Z."/>
            <person name="Wang C."/>
            <person name="Geng S."/>
            <person name="Li B."/>
            <person name="Dong Q."/>
            <person name="Hou Y."/>
            <person name="Wang H."/>
            <person name="Ai P."/>
            <person name="Liu Z."/>
            <person name="Yi F."/>
            <person name="Sun M."/>
            <person name="An G."/>
            <person name="Cheng J."/>
            <person name="Zhang Y."/>
            <person name="Shi Q."/>
            <person name="Xie Y."/>
            <person name="Shi X."/>
            <person name="Chang Y."/>
            <person name="Huang F."/>
            <person name="Chen Y."/>
            <person name="Hong S."/>
            <person name="Mi L."/>
            <person name="Sun Q."/>
            <person name="Zhang L."/>
            <person name="Zhou B."/>
            <person name="Peng R."/>
            <person name="Zhang X."/>
            <person name="Liu F."/>
        </authorList>
    </citation>
    <scope>NUCLEOTIDE SEQUENCE [LARGE SCALE GENOMIC DNA]</scope>
    <source>
        <strain evidence="2">cv. PA1801</strain>
    </source>
</reference>
<evidence type="ECO:0000313" key="2">
    <source>
        <dbReference type="Proteomes" id="UP000325315"/>
    </source>
</evidence>
<dbReference type="PANTHER" id="PTHR11439:SF503">
    <property type="entry name" value="CYSTEINE-RICH RLK (RECEPTOR-LIKE PROTEIN KINASE) 8"/>
    <property type="match status" value="1"/>
</dbReference>
<dbReference type="AlphaFoldDB" id="A0A5B6WMR6"/>
<gene>
    <name evidence="1" type="ORF">EPI10_004808</name>
</gene>